<dbReference type="EMBL" id="REGW02000005">
    <property type="protein sequence ID" value="KAE8295930.1"/>
    <property type="molecule type" value="Genomic_DNA"/>
</dbReference>
<evidence type="ECO:0000313" key="2">
    <source>
        <dbReference type="EMBL" id="KAE8295930.1"/>
    </source>
</evidence>
<evidence type="ECO:0000256" key="1">
    <source>
        <dbReference type="SAM" id="MobiDB-lite"/>
    </source>
</evidence>
<evidence type="ECO:0000313" key="3">
    <source>
        <dbReference type="Proteomes" id="UP000424527"/>
    </source>
</evidence>
<feature type="compositionally biased region" description="Basic and acidic residues" evidence="1">
    <location>
        <begin position="42"/>
        <end position="58"/>
    </location>
</feature>
<keyword evidence="3" id="KW-1185">Reference proteome</keyword>
<proteinExistence type="predicted"/>
<protein>
    <submittedName>
        <fullName evidence="2">PHD finger protein 21A BHC80a BRAF35-HDAC complex protein BHC80</fullName>
    </submittedName>
</protein>
<reference evidence="2 3" key="1">
    <citation type="submission" date="2019-07" db="EMBL/GenBank/DDBJ databases">
        <title>Chromosome genome assembly for large yellow croaker.</title>
        <authorList>
            <person name="Xiao S."/>
        </authorList>
    </citation>
    <scope>NUCLEOTIDE SEQUENCE [LARGE SCALE GENOMIC DNA]</scope>
    <source>
        <strain evidence="2">JMULYC20181020</strain>
        <tissue evidence="2">Muscle</tissue>
    </source>
</reference>
<sequence length="166" mass="18083">MKRPRSHLSSSSSSSSSSTKCNSAAAPATSSRSWSLTVGLLRADRSAVVHEEEPETNHRQPRTAPPPLPHRGSALTLSHSLRTAAEAAQRGGVQSHSQVTLQEALKVEIQIHQKLVAQMKQDPQNADLKKQLHELQAKITALSEKQVYVFVDVSLCCDWSLALFGL</sequence>
<organism evidence="2 3">
    <name type="scientific">Larimichthys crocea</name>
    <name type="common">Large yellow croaker</name>
    <name type="synonym">Pseudosciaena crocea</name>
    <dbReference type="NCBI Taxonomy" id="215358"/>
    <lineage>
        <taxon>Eukaryota</taxon>
        <taxon>Metazoa</taxon>
        <taxon>Chordata</taxon>
        <taxon>Craniata</taxon>
        <taxon>Vertebrata</taxon>
        <taxon>Euteleostomi</taxon>
        <taxon>Actinopterygii</taxon>
        <taxon>Neopterygii</taxon>
        <taxon>Teleostei</taxon>
        <taxon>Neoteleostei</taxon>
        <taxon>Acanthomorphata</taxon>
        <taxon>Eupercaria</taxon>
        <taxon>Sciaenidae</taxon>
        <taxon>Larimichthys</taxon>
    </lineage>
</organism>
<name>A0A6G0IWV7_LARCR</name>
<comment type="caution">
    <text evidence="2">The sequence shown here is derived from an EMBL/GenBank/DDBJ whole genome shotgun (WGS) entry which is preliminary data.</text>
</comment>
<dbReference type="AlphaFoldDB" id="A0A6G0IWV7"/>
<gene>
    <name evidence="2" type="ORF">D5F01_LYC04676</name>
</gene>
<feature type="compositionally biased region" description="Low complexity" evidence="1">
    <location>
        <begin position="9"/>
        <end position="18"/>
    </location>
</feature>
<dbReference type="Proteomes" id="UP000424527">
    <property type="component" value="Unassembled WGS sequence"/>
</dbReference>
<feature type="region of interest" description="Disordered" evidence="1">
    <location>
        <begin position="1"/>
        <end position="74"/>
    </location>
</feature>
<accession>A0A6G0IWV7</accession>